<sequence>MGDKEERLLEVAMTSTLGMHDKDEDDLSRRSHQKKKKKKKGKEDPLDQPAKWDKPRKRQSRSRSRDRESEVSESIMEEKETEESSERRSANVVERRTRSRQPLMTSRMVRRGRKAAISLTATPDKELIEIGSRFTLGMDGSSMIDHSGDVSAASASQKPPPSPPQMFDSSAASASQQLPPSPSPRLFGSSPVGGRVQQQLPPQPAARSFGFSATSVSQQQPAPPSLQMFDSSEESALHQQQQHHPPSSSQTFGFSLASASQQQPPRQPPSLFGSFKTSASRESGRYTSLTGSLLMDSKTTSLSHTFTPPPSKHKGLFGSSFAAQSLKSTDSSPSAASQQSSAGPEIGEGGSLRSPPQPVRDSVSFTSPRKRLAHLQKLQTDQFKHQTTSQESDRWIGGEPPPPPPPRGGGRPAPLPVGRQRPRPLASAPPPPIPPSHQRYGSSLPPPPVSGAPLPPPLPPGRASPQKSSEFVPDSGLIRRGSGKREARLPIGGVYSPMMSQVVHTLRDVPPPLPAPRRVRSSSSSPQKPATSPAKLTRGGNSRNQVEQGWRQAMVVRSQASDVSDIQLANQQETTFKKALAGSRRFQIRDESKTDKSRIESEKFELRGNQLGSRETLGSEELLERGAVPYEENQIEKNIVEMHNIVKSRSVANKLSHKERLEGADIRMKAKRRGRRMLREPLMAEESIKLSFIPRTEEILTDEPGVDSKFELFKVPQLRKLTDQTSVLDMNDAAEKLCQKMHGKCFAKHEEVLELLGIPEKTFLEFFRHVGIYSLGKVAAEAFLTFFTTWLVYVFIDEVVKKAAFTDRVIQSSKAKDTLAQMKSWLNEQGSQYSVKDYYLGFTSWNEVAREMLGFTMLSTLI</sequence>
<feature type="compositionally biased region" description="Basic residues" evidence="1">
    <location>
        <begin position="30"/>
        <end position="40"/>
    </location>
</feature>
<feature type="compositionally biased region" description="Low complexity" evidence="1">
    <location>
        <begin position="238"/>
        <end position="264"/>
    </location>
</feature>
<feature type="compositionally biased region" description="Low complexity" evidence="1">
    <location>
        <begin position="521"/>
        <end position="534"/>
    </location>
</feature>
<reference evidence="2" key="1">
    <citation type="submission" date="2021-10" db="EMBL/GenBank/DDBJ databases">
        <title>Tropical sea cucumber genome reveals ecological adaptation and Cuvierian tubules defense mechanism.</title>
        <authorList>
            <person name="Chen T."/>
        </authorList>
    </citation>
    <scope>NUCLEOTIDE SEQUENCE</scope>
    <source>
        <strain evidence="2">Nanhai2018</strain>
        <tissue evidence="2">Muscle</tissue>
    </source>
</reference>
<keyword evidence="3" id="KW-1185">Reference proteome</keyword>
<dbReference type="EMBL" id="JAIZAY010000016">
    <property type="protein sequence ID" value="KAJ8026535.1"/>
    <property type="molecule type" value="Genomic_DNA"/>
</dbReference>
<feature type="region of interest" description="Disordered" evidence="1">
    <location>
        <begin position="1"/>
        <end position="547"/>
    </location>
</feature>
<feature type="compositionally biased region" description="Low complexity" evidence="1">
    <location>
        <begin position="416"/>
        <end position="426"/>
    </location>
</feature>
<feature type="compositionally biased region" description="Basic and acidic residues" evidence="1">
    <location>
        <begin position="41"/>
        <end position="53"/>
    </location>
</feature>
<evidence type="ECO:0000313" key="3">
    <source>
        <dbReference type="Proteomes" id="UP001152320"/>
    </source>
</evidence>
<gene>
    <name evidence="2" type="ORF">HOLleu_31389</name>
</gene>
<proteinExistence type="predicted"/>
<evidence type="ECO:0000313" key="2">
    <source>
        <dbReference type="EMBL" id="KAJ8026535.1"/>
    </source>
</evidence>
<feature type="compositionally biased region" description="Polar residues" evidence="1">
    <location>
        <begin position="377"/>
        <end position="390"/>
    </location>
</feature>
<dbReference type="AlphaFoldDB" id="A0A9Q0YS61"/>
<feature type="compositionally biased region" description="Low complexity" evidence="1">
    <location>
        <begin position="331"/>
        <end position="342"/>
    </location>
</feature>
<name>A0A9Q0YS61_HOLLE</name>
<accession>A0A9Q0YS61</accession>
<feature type="compositionally biased region" description="Basic and acidic residues" evidence="1">
    <location>
        <begin position="63"/>
        <end position="96"/>
    </location>
</feature>
<comment type="caution">
    <text evidence="2">The sequence shown here is derived from an EMBL/GenBank/DDBJ whole genome shotgun (WGS) entry which is preliminary data.</text>
</comment>
<feature type="compositionally biased region" description="Polar residues" evidence="1">
    <location>
        <begin position="321"/>
        <end position="330"/>
    </location>
</feature>
<organism evidence="2 3">
    <name type="scientific">Holothuria leucospilota</name>
    <name type="common">Black long sea cucumber</name>
    <name type="synonym">Mertensiothuria leucospilota</name>
    <dbReference type="NCBI Taxonomy" id="206669"/>
    <lineage>
        <taxon>Eukaryota</taxon>
        <taxon>Metazoa</taxon>
        <taxon>Echinodermata</taxon>
        <taxon>Eleutherozoa</taxon>
        <taxon>Echinozoa</taxon>
        <taxon>Holothuroidea</taxon>
        <taxon>Aspidochirotacea</taxon>
        <taxon>Aspidochirotida</taxon>
        <taxon>Holothuriidae</taxon>
        <taxon>Holothuria</taxon>
    </lineage>
</organism>
<feature type="compositionally biased region" description="Low complexity" evidence="1">
    <location>
        <begin position="169"/>
        <end position="178"/>
    </location>
</feature>
<feature type="compositionally biased region" description="Polar residues" evidence="1">
    <location>
        <begin position="211"/>
        <end position="220"/>
    </location>
</feature>
<feature type="compositionally biased region" description="Polar residues" evidence="1">
    <location>
        <begin position="275"/>
        <end position="306"/>
    </location>
</feature>
<feature type="compositionally biased region" description="Pro residues" evidence="1">
    <location>
        <begin position="444"/>
        <end position="462"/>
    </location>
</feature>
<evidence type="ECO:0000256" key="1">
    <source>
        <dbReference type="SAM" id="MobiDB-lite"/>
    </source>
</evidence>
<dbReference type="Proteomes" id="UP001152320">
    <property type="component" value="Chromosome 16"/>
</dbReference>
<protein>
    <submittedName>
        <fullName evidence="2">Uncharacterized protein</fullName>
    </submittedName>
</protein>